<proteinExistence type="predicted"/>
<organism evidence="1 2">
    <name type="scientific">Streptosporangium minutum</name>
    <dbReference type="NCBI Taxonomy" id="569862"/>
    <lineage>
        <taxon>Bacteria</taxon>
        <taxon>Bacillati</taxon>
        <taxon>Actinomycetota</taxon>
        <taxon>Actinomycetes</taxon>
        <taxon>Streptosporangiales</taxon>
        <taxon>Streptosporangiaceae</taxon>
        <taxon>Streptosporangium</taxon>
    </lineage>
</organism>
<dbReference type="EMBL" id="NGFP01000209">
    <property type="protein sequence ID" value="OUC91631.1"/>
    <property type="molecule type" value="Genomic_DNA"/>
</dbReference>
<sequence>MGRRRFHTDGAHAVVPVQGRPVVLRWWEARAVPVGGAPGERFRLRDGAVPHVMGRAGFTA</sequence>
<protein>
    <submittedName>
        <fullName evidence="1">Uncharacterized protein</fullName>
    </submittedName>
</protein>
<comment type="caution">
    <text evidence="1">The sequence shown here is derived from an EMBL/GenBank/DDBJ whole genome shotgun (WGS) entry which is preliminary data.</text>
</comment>
<dbReference type="Proteomes" id="UP000194761">
    <property type="component" value="Unassembled WGS sequence"/>
</dbReference>
<reference evidence="1 2" key="1">
    <citation type="submission" date="2017-05" db="EMBL/GenBank/DDBJ databases">
        <title>Biotechnological potential of actinobacteria isolated from South African environments.</title>
        <authorList>
            <person name="Le Roes-Hill M."/>
            <person name="Prins A."/>
            <person name="Durrell K.A."/>
        </authorList>
    </citation>
    <scope>NUCLEOTIDE SEQUENCE [LARGE SCALE GENOMIC DNA]</scope>
    <source>
        <strain evidence="1">M26</strain>
    </source>
</reference>
<dbReference type="RefSeq" id="WP_086577395.1">
    <property type="nucleotide sequence ID" value="NZ_NGFP01000209.1"/>
</dbReference>
<dbReference type="AlphaFoldDB" id="A0A243RAG3"/>
<keyword evidence="2" id="KW-1185">Reference proteome</keyword>
<accession>A0A243RAG3</accession>
<evidence type="ECO:0000313" key="1">
    <source>
        <dbReference type="EMBL" id="OUC91631.1"/>
    </source>
</evidence>
<name>A0A243RAG3_9ACTN</name>
<evidence type="ECO:0000313" key="2">
    <source>
        <dbReference type="Proteomes" id="UP000194761"/>
    </source>
</evidence>
<gene>
    <name evidence="1" type="ORF">CA984_33050</name>
</gene>